<sequence length="141" mass="16690">MERHRGQRFPGKEVVRNKTIKYGQRWLIASIESPYYYSLHVDDNFIRQVDWIATYRSSADFPMHYFHVMDRTEEEKEDGSKSIEAVNATLDSKIHVAFTFITDCYAEQRLAALEALEKHFPDVVKLSGIIYIFTYIQRFIE</sequence>
<dbReference type="PANTHER" id="PTHR11929:SF194">
    <property type="entry name" value="ALPHA-(1,3)-FUCOSYLTRANSFERASE 10"/>
    <property type="match status" value="1"/>
</dbReference>
<dbReference type="GO" id="GO:0016020">
    <property type="term" value="C:membrane"/>
    <property type="evidence" value="ECO:0007669"/>
    <property type="project" value="InterPro"/>
</dbReference>
<dbReference type="PANTHER" id="PTHR11929">
    <property type="entry name" value="ALPHA- 1,3 -FUCOSYLTRANSFERASE"/>
    <property type="match status" value="1"/>
</dbReference>
<reference evidence="1" key="1">
    <citation type="submission" date="2020-11" db="EMBL/GenBank/DDBJ databases">
        <authorList>
            <person name="Tran Van P."/>
        </authorList>
    </citation>
    <scope>NUCLEOTIDE SEQUENCE</scope>
</reference>
<gene>
    <name evidence="1" type="ORF">CTOB1V02_LOCUS7733</name>
</gene>
<protein>
    <submittedName>
        <fullName evidence="1">Uncharacterized protein</fullName>
    </submittedName>
</protein>
<dbReference type="AlphaFoldDB" id="A0A7R8WDW5"/>
<dbReference type="EMBL" id="OB662331">
    <property type="protein sequence ID" value="CAD7229868.1"/>
    <property type="molecule type" value="Genomic_DNA"/>
</dbReference>
<name>A0A7R8WDW5_9CRUS</name>
<dbReference type="SUPFAM" id="SSF53756">
    <property type="entry name" value="UDP-Glycosyltransferase/glycogen phosphorylase"/>
    <property type="match status" value="1"/>
</dbReference>
<dbReference type="InterPro" id="IPR001503">
    <property type="entry name" value="Glyco_trans_10"/>
</dbReference>
<dbReference type="GO" id="GO:0008417">
    <property type="term" value="F:fucosyltransferase activity"/>
    <property type="evidence" value="ECO:0007669"/>
    <property type="project" value="InterPro"/>
</dbReference>
<accession>A0A7R8WDW5</accession>
<proteinExistence type="predicted"/>
<evidence type="ECO:0000313" key="1">
    <source>
        <dbReference type="EMBL" id="CAD7229868.1"/>
    </source>
</evidence>
<organism evidence="1">
    <name type="scientific">Cyprideis torosa</name>
    <dbReference type="NCBI Taxonomy" id="163714"/>
    <lineage>
        <taxon>Eukaryota</taxon>
        <taxon>Metazoa</taxon>
        <taxon>Ecdysozoa</taxon>
        <taxon>Arthropoda</taxon>
        <taxon>Crustacea</taxon>
        <taxon>Oligostraca</taxon>
        <taxon>Ostracoda</taxon>
        <taxon>Podocopa</taxon>
        <taxon>Podocopida</taxon>
        <taxon>Cytherocopina</taxon>
        <taxon>Cytheroidea</taxon>
        <taxon>Cytherideidae</taxon>
        <taxon>Cyprideis</taxon>
    </lineage>
</organism>